<dbReference type="SUPFAM" id="SSF51905">
    <property type="entry name" value="FAD/NAD(P)-binding domain"/>
    <property type="match status" value="1"/>
</dbReference>
<dbReference type="NCBIfam" id="TIGR00562">
    <property type="entry name" value="proto_IX_ox"/>
    <property type="match status" value="1"/>
</dbReference>
<organism evidence="13 14">
    <name type="scientific">Fervidibacillus albus</name>
    <dbReference type="NCBI Taxonomy" id="2980026"/>
    <lineage>
        <taxon>Bacteria</taxon>
        <taxon>Bacillati</taxon>
        <taxon>Bacillota</taxon>
        <taxon>Bacilli</taxon>
        <taxon>Bacillales</taxon>
        <taxon>Bacillaceae</taxon>
        <taxon>Fervidibacillus</taxon>
    </lineage>
</organism>
<evidence type="ECO:0000256" key="4">
    <source>
        <dbReference type="ARBA" id="ARBA00008310"/>
    </source>
</evidence>
<evidence type="ECO:0000256" key="2">
    <source>
        <dbReference type="ARBA" id="ARBA00001974"/>
    </source>
</evidence>
<comment type="pathway">
    <text evidence="3 11">Porphyrin-containing compound metabolism; protoheme biosynthesis.</text>
</comment>
<dbReference type="Proteomes" id="UP001164718">
    <property type="component" value="Chromosome"/>
</dbReference>
<dbReference type="Gene3D" id="3.50.50.60">
    <property type="entry name" value="FAD/NAD(P)-binding domain"/>
    <property type="match status" value="1"/>
</dbReference>
<dbReference type="EC" id="1.3.3.15" evidence="5 11"/>
<reference evidence="13" key="1">
    <citation type="submission" date="2022-09" db="EMBL/GenBank/DDBJ databases">
        <title>Complete Genomes of Fervidibacillus albus and Fervidibacillus halotolerans isolated from tidal flat sediments.</title>
        <authorList>
            <person name="Kwon K.K."/>
            <person name="Yang S.-H."/>
            <person name="Park M.J."/>
            <person name="Oh H.-M."/>
        </authorList>
    </citation>
    <scope>NUCLEOTIDE SEQUENCE</scope>
    <source>
        <strain evidence="13">MEBiC13591</strain>
    </source>
</reference>
<evidence type="ECO:0000256" key="7">
    <source>
        <dbReference type="ARBA" id="ARBA00022630"/>
    </source>
</evidence>
<keyword evidence="8 11" id="KW-0274">FAD</keyword>
<dbReference type="KEGG" id="faf:OE104_10665"/>
<dbReference type="InterPro" id="IPR036188">
    <property type="entry name" value="FAD/NAD-bd_sf"/>
</dbReference>
<dbReference type="PANTHER" id="PTHR42923:SF3">
    <property type="entry name" value="PROTOPORPHYRINOGEN OXIDASE"/>
    <property type="match status" value="1"/>
</dbReference>
<dbReference type="Gene3D" id="1.10.3110.10">
    <property type="entry name" value="protoporphyrinogen ix oxidase, domain 3"/>
    <property type="match status" value="1"/>
</dbReference>
<gene>
    <name evidence="13" type="primary">hemG</name>
    <name evidence="13" type="ORF">OE104_10665</name>
</gene>
<dbReference type="InterPro" id="IPR050464">
    <property type="entry name" value="Zeta_carotene_desat/Oxidored"/>
</dbReference>
<feature type="domain" description="Amine oxidase" evidence="12">
    <location>
        <begin position="29"/>
        <end position="456"/>
    </location>
</feature>
<protein>
    <recommendedName>
        <fullName evidence="6 11">Coproporphyrinogen III oxidase</fullName>
        <ecNumber evidence="5 11">1.3.3.15</ecNumber>
    </recommendedName>
</protein>
<sequence length="466" mass="52421">METVLVIGGGITGLSSLFELQKWKKHSNSPVKFMLAEGSTKMGGKIRTVKENGFMMETGADSIVTRKIIDHPLFQELGLKKKTVFNHTGISYIYTDGKLKEIPKDSVFGIPITIEALANSPLISDKGKVAALKDLYVTENPFSKGDSIGDFLEYYFGEELVKKQITPVLSGVFSGDLKQLSIQSTLPFVWEYKNQYGSIMKGLEKNKDRFIRKGNEKFLSFESGLSTIIDKLVDQMEDVEILQNWQAVKVEKEGRKYAVHFANGKKIFADRLIVSIPHLEAEKLFEDPKLHNYFSKIKTNSIISVYLGLNVTDDALPKNGTGFIAEKDANLLCGACTWTSRKWPHTTQGNLLVRLFYKSSHPRYELIEKLTDEQIVEHARKDVQRSIGIDAQPIVSNVKRWENQLTIYDLEHKETVTHLRKTINERYPGIFLAGSSYDGGGIPDCINSGIENAKKLIEGIVHVPVE</sequence>
<keyword evidence="14" id="KW-1185">Reference proteome</keyword>
<comment type="cofactor">
    <cofactor evidence="2 11">
        <name>FAD</name>
        <dbReference type="ChEBI" id="CHEBI:57692"/>
    </cofactor>
</comment>
<evidence type="ECO:0000256" key="3">
    <source>
        <dbReference type="ARBA" id="ARBA00004744"/>
    </source>
</evidence>
<name>A0A9E8LT50_9BACI</name>
<dbReference type="PANTHER" id="PTHR42923">
    <property type="entry name" value="PROTOPORPHYRINOGEN OXIDASE"/>
    <property type="match status" value="1"/>
</dbReference>
<evidence type="ECO:0000256" key="6">
    <source>
        <dbReference type="ARBA" id="ARBA00019046"/>
    </source>
</evidence>
<evidence type="ECO:0000313" key="14">
    <source>
        <dbReference type="Proteomes" id="UP001164718"/>
    </source>
</evidence>
<evidence type="ECO:0000256" key="10">
    <source>
        <dbReference type="ARBA" id="ARBA00023133"/>
    </source>
</evidence>
<dbReference type="SUPFAM" id="SSF54373">
    <property type="entry name" value="FAD-linked reductases, C-terminal domain"/>
    <property type="match status" value="1"/>
</dbReference>
<keyword evidence="9 11" id="KW-0560">Oxidoreductase</keyword>
<comment type="catalytic activity">
    <reaction evidence="1">
        <text>coproporphyrinogen III + 3 O2 = coproporphyrin III + 3 H2O2</text>
        <dbReference type="Rhea" id="RHEA:43436"/>
        <dbReference type="ChEBI" id="CHEBI:15379"/>
        <dbReference type="ChEBI" id="CHEBI:16240"/>
        <dbReference type="ChEBI" id="CHEBI:57309"/>
        <dbReference type="ChEBI" id="CHEBI:131725"/>
        <dbReference type="EC" id="1.3.3.15"/>
    </reaction>
    <physiologicalReaction direction="left-to-right" evidence="1">
        <dbReference type="Rhea" id="RHEA:43437"/>
    </physiologicalReaction>
</comment>
<dbReference type="GO" id="GO:0006783">
    <property type="term" value="P:heme biosynthetic process"/>
    <property type="evidence" value="ECO:0007669"/>
    <property type="project" value="UniProtKB-UniRule"/>
</dbReference>
<dbReference type="AlphaFoldDB" id="A0A9E8LT50"/>
<comment type="subcellular location">
    <subcellularLocation>
        <location evidence="11">Cytoplasm</location>
    </subcellularLocation>
</comment>
<evidence type="ECO:0000259" key="12">
    <source>
        <dbReference type="Pfam" id="PF01593"/>
    </source>
</evidence>
<dbReference type="EMBL" id="CP106878">
    <property type="protein sequence ID" value="WAA09052.1"/>
    <property type="molecule type" value="Genomic_DNA"/>
</dbReference>
<keyword evidence="11" id="KW-0963">Cytoplasm</keyword>
<keyword evidence="7 11" id="KW-0285">Flavoprotein</keyword>
<dbReference type="Pfam" id="PF01593">
    <property type="entry name" value="Amino_oxidase"/>
    <property type="match status" value="1"/>
</dbReference>
<evidence type="ECO:0000256" key="8">
    <source>
        <dbReference type="ARBA" id="ARBA00022827"/>
    </source>
</evidence>
<proteinExistence type="inferred from homology"/>
<evidence type="ECO:0000313" key="13">
    <source>
        <dbReference type="EMBL" id="WAA09052.1"/>
    </source>
</evidence>
<dbReference type="InterPro" id="IPR004572">
    <property type="entry name" value="Protoporphyrinogen_oxidase"/>
</dbReference>
<comment type="function">
    <text evidence="11">Involved in coproporphyrin-dependent heme b biosynthesis. Catalyzes the oxidation of coproporphyrinogen III to coproporphyrin III.</text>
</comment>
<dbReference type="InterPro" id="IPR002937">
    <property type="entry name" value="Amino_oxidase"/>
</dbReference>
<dbReference type="RefSeq" id="WP_275416837.1">
    <property type="nucleotide sequence ID" value="NZ_CP106878.1"/>
</dbReference>
<accession>A0A9E8LT50</accession>
<evidence type="ECO:0000256" key="11">
    <source>
        <dbReference type="RuleBase" id="RU364052"/>
    </source>
</evidence>
<keyword evidence="10 11" id="KW-0350">Heme biosynthesis</keyword>
<dbReference type="Gene3D" id="3.90.660.20">
    <property type="entry name" value="Protoporphyrinogen oxidase, mitochondrial, domain 2"/>
    <property type="match status" value="1"/>
</dbReference>
<evidence type="ECO:0000256" key="1">
    <source>
        <dbReference type="ARBA" id="ARBA00001755"/>
    </source>
</evidence>
<dbReference type="GO" id="GO:0005737">
    <property type="term" value="C:cytoplasm"/>
    <property type="evidence" value="ECO:0007669"/>
    <property type="project" value="UniProtKB-SubCell"/>
</dbReference>
<evidence type="ECO:0000256" key="9">
    <source>
        <dbReference type="ARBA" id="ARBA00023002"/>
    </source>
</evidence>
<comment type="similarity">
    <text evidence="4 11">Belongs to the protoporphyrinogen/coproporphyrinogen oxidase family. Coproporphyrinogen III oxidase subfamily.</text>
</comment>
<dbReference type="GO" id="GO:0004729">
    <property type="term" value="F:oxygen-dependent protoporphyrinogen oxidase activity"/>
    <property type="evidence" value="ECO:0007669"/>
    <property type="project" value="UniProtKB-UniRule"/>
</dbReference>
<evidence type="ECO:0000256" key="5">
    <source>
        <dbReference type="ARBA" id="ARBA00012402"/>
    </source>
</evidence>